<feature type="coiled-coil region" evidence="1">
    <location>
        <begin position="14"/>
        <end position="48"/>
    </location>
</feature>
<name>A0ABY4G4B3_9BACT</name>
<sequence length="87" mass="10140">MNDKHRLREIKEVLAVILQEQDHLKAEIRRLLAERDQAEKRISQLEQAASTQQPEPNHFVSFSATEDVQLLQPEQLLLSLMQPQTQN</sequence>
<evidence type="ECO:0000256" key="1">
    <source>
        <dbReference type="SAM" id="Coils"/>
    </source>
</evidence>
<dbReference type="Proteomes" id="UP000830401">
    <property type="component" value="Chromosome"/>
</dbReference>
<keyword evidence="1" id="KW-0175">Coiled coil</keyword>
<proteinExistence type="predicted"/>
<reference evidence="2" key="1">
    <citation type="submission" date="2022-04" db="EMBL/GenBank/DDBJ databases">
        <title>Hymenobacter sp. isolated from the air.</title>
        <authorList>
            <person name="Won M."/>
            <person name="Lee C.-M."/>
            <person name="Woen H.-Y."/>
            <person name="Kwon S.-W."/>
        </authorList>
    </citation>
    <scope>NUCLEOTIDE SEQUENCE</scope>
    <source>
        <strain evidence="2">5420S-77</strain>
    </source>
</reference>
<protein>
    <recommendedName>
        <fullName evidence="4">IS66 family transposase</fullName>
    </recommendedName>
</protein>
<evidence type="ECO:0000313" key="2">
    <source>
        <dbReference type="EMBL" id="UOQ65687.1"/>
    </source>
</evidence>
<keyword evidence="3" id="KW-1185">Reference proteome</keyword>
<dbReference type="EMBL" id="CP095061">
    <property type="protein sequence ID" value="UOQ65687.1"/>
    <property type="molecule type" value="Genomic_DNA"/>
</dbReference>
<evidence type="ECO:0008006" key="4">
    <source>
        <dbReference type="Google" id="ProtNLM"/>
    </source>
</evidence>
<gene>
    <name evidence="2" type="ORF">MUN86_19470</name>
</gene>
<evidence type="ECO:0000313" key="3">
    <source>
        <dbReference type="Proteomes" id="UP000830401"/>
    </source>
</evidence>
<dbReference type="RefSeq" id="WP_245119667.1">
    <property type="nucleotide sequence ID" value="NZ_CP095061.1"/>
</dbReference>
<organism evidence="2 3">
    <name type="scientific">Hymenobacter volaticus</name>
    <dbReference type="NCBI Taxonomy" id="2932254"/>
    <lineage>
        <taxon>Bacteria</taxon>
        <taxon>Pseudomonadati</taxon>
        <taxon>Bacteroidota</taxon>
        <taxon>Cytophagia</taxon>
        <taxon>Cytophagales</taxon>
        <taxon>Hymenobacteraceae</taxon>
        <taxon>Hymenobacter</taxon>
    </lineage>
</organism>
<accession>A0ABY4G4B3</accession>